<dbReference type="EMBL" id="CP011309">
    <property type="protein sequence ID" value="AKF26684.1"/>
    <property type="molecule type" value="Genomic_DNA"/>
</dbReference>
<keyword evidence="1" id="KW-0472">Membrane</keyword>
<dbReference type="PANTHER" id="PTHR34473">
    <property type="entry name" value="UPF0699 TRANSMEMBRANE PROTEIN YDBS"/>
    <property type="match status" value="1"/>
</dbReference>
<evidence type="ECO:0000256" key="1">
    <source>
        <dbReference type="SAM" id="Phobius"/>
    </source>
</evidence>
<dbReference type="InterPro" id="IPR005182">
    <property type="entry name" value="YdbS-like_PH"/>
</dbReference>
<dbReference type="InterPro" id="IPR014529">
    <property type="entry name" value="UCP026631"/>
</dbReference>
<dbReference type="PIRSF" id="PIRSF026631">
    <property type="entry name" value="UCP026631"/>
    <property type="match status" value="1"/>
</dbReference>
<gene>
    <name evidence="3" type="ORF">YH66_03505</name>
</gene>
<dbReference type="Pfam" id="PF03703">
    <property type="entry name" value="bPH_2"/>
    <property type="match status" value="3"/>
</dbReference>
<evidence type="ECO:0000313" key="3">
    <source>
        <dbReference type="EMBL" id="AKF26684.1"/>
    </source>
</evidence>
<feature type="transmembrane region" description="Helical" evidence="1">
    <location>
        <begin position="20"/>
        <end position="46"/>
    </location>
</feature>
<dbReference type="AlphaFoldDB" id="A0A0F6SQR8"/>
<keyword evidence="1" id="KW-1133">Transmembrane helix</keyword>
<name>A0A0F6SQR8_9CORY</name>
<proteinExistence type="predicted"/>
<sequence length="471" mass="50478">MSSLEGFRKVHRATPFLRIWTIIVAVLAAFAFNSGASVLSFIWGVVTGEYGFAVLPILLTVGGAVIVVALAWIITGIWWKAVGFRITNEEVQLQRGVISKDLRTARFDRIQAVDLVESFIARIFRLAEVRIETAGGSDSAISIGFLRKSEAEALKRELLDASQHSVATTPAGVPAEPGVGETVVVESAGDVLVPQIPVQRTLASTALSLATIITAIGIVILLFVPFGVSIAVPFFAGMVPAVWNLIDKSWQFTATQRNDVLHVSYGLANRRKQSIPLGRIHAVKLKQPLLWRLVGWWTVTVTVVGYGDTTQGGTSKILPVGSKELALKVLEAVGPLNSADIAESADPSHMSRPQYTPPVAARLLTPVDRTRQGVTLIGVAGAPGAVVVHEGRFMPRMSVIDTSHIQELTLKHGPIQRMLGLSTVVFNLVQGPVGMAASDLSAADGKELLNILRNRKLPALESAPLGQNSLD</sequence>
<accession>A0A0F6SQR8</accession>
<protein>
    <submittedName>
        <fullName evidence="3">Membrane protein</fullName>
    </submittedName>
</protein>
<evidence type="ECO:0000313" key="4">
    <source>
        <dbReference type="Proteomes" id="UP000034037"/>
    </source>
</evidence>
<dbReference type="Proteomes" id="UP000034037">
    <property type="component" value="Chromosome"/>
</dbReference>
<feature type="domain" description="YdbS-like PH" evidence="2">
    <location>
        <begin position="386"/>
        <end position="451"/>
    </location>
</feature>
<feature type="transmembrane region" description="Helical" evidence="1">
    <location>
        <begin position="202"/>
        <end position="224"/>
    </location>
</feature>
<feature type="domain" description="YdbS-like PH" evidence="2">
    <location>
        <begin position="79"/>
        <end position="157"/>
    </location>
</feature>
<reference evidence="3 4" key="1">
    <citation type="submission" date="2015-04" db="EMBL/GenBank/DDBJ databases">
        <title>Complete Genome Sequence of Brevibacterium flavum ATCC 15168.</title>
        <authorList>
            <person name="Ahn J."/>
            <person name="Park G."/>
            <person name="Jeon W."/>
            <person name="Jang Y."/>
            <person name="Jang M."/>
            <person name="Lee H."/>
            <person name="Lee H."/>
        </authorList>
    </citation>
    <scope>NUCLEOTIDE SEQUENCE [LARGE SCALE GENOMIC DNA]</scope>
    <source>
        <strain evidence="3 4">ATCC 15168</strain>
    </source>
</reference>
<dbReference type="PATRIC" id="fig|92706.3.peg.722"/>
<feature type="transmembrane region" description="Helical" evidence="1">
    <location>
        <begin position="52"/>
        <end position="79"/>
    </location>
</feature>
<evidence type="ECO:0000259" key="2">
    <source>
        <dbReference type="Pfam" id="PF03703"/>
    </source>
</evidence>
<keyword evidence="4" id="KW-1185">Reference proteome</keyword>
<dbReference type="HOGENOM" id="CLU_024617_4_2_11"/>
<dbReference type="PANTHER" id="PTHR34473:SF2">
    <property type="entry name" value="UPF0699 TRANSMEMBRANE PROTEIN YDBT"/>
    <property type="match status" value="1"/>
</dbReference>
<organism evidence="3 4">
    <name type="scientific">[Brevibacterium] flavum</name>
    <dbReference type="NCBI Taxonomy" id="92706"/>
    <lineage>
        <taxon>Bacteria</taxon>
        <taxon>Bacillati</taxon>
        <taxon>Actinomycetota</taxon>
        <taxon>Actinomycetes</taxon>
        <taxon>Mycobacteriales</taxon>
        <taxon>Corynebacteriaceae</taxon>
        <taxon>Corynebacterium</taxon>
    </lineage>
</organism>
<feature type="domain" description="YdbS-like PH" evidence="2">
    <location>
        <begin position="253"/>
        <end position="326"/>
    </location>
</feature>
<keyword evidence="1" id="KW-0812">Transmembrane</keyword>
<dbReference type="RefSeq" id="WP_003860755.1">
    <property type="nucleotide sequence ID" value="NZ_CP011309.1"/>
</dbReference>